<protein>
    <submittedName>
        <fullName evidence="1">Uncharacterized protein</fullName>
    </submittedName>
</protein>
<evidence type="ECO:0000313" key="1">
    <source>
        <dbReference type="EMBL" id="EJK62418.1"/>
    </source>
</evidence>
<dbReference type="AlphaFoldDB" id="K0S8D4"/>
<proteinExistence type="predicted"/>
<sequence length="217" mass="24207">ATDGIVAFSGRELLLLRKSHLTFHAEPSVSSTSIPPTSTFSSSSLAVRNKSSTAIADNRIMVTYNMEDLSGLTQTKRLRLTLFHLVVIAEKNSGTNRNFAQLTKDDRELIKLVDHIKNLGAKSMNGEAGYKSIDALRGFKRENFNNNTREERLGWFWKPGSETKQIYSQLDEDAKSSLVTSDRDLALKIVDVASDPPPSVSQWGYCFPVNNVVTRRI</sequence>
<keyword evidence="2" id="KW-1185">Reference proteome</keyword>
<dbReference type="EMBL" id="AGNL01018894">
    <property type="protein sequence ID" value="EJK62418.1"/>
    <property type="molecule type" value="Genomic_DNA"/>
</dbReference>
<accession>K0S8D4</accession>
<feature type="non-terminal residue" evidence="1">
    <location>
        <position position="1"/>
    </location>
</feature>
<organism evidence="1 2">
    <name type="scientific">Thalassiosira oceanica</name>
    <name type="common">Marine diatom</name>
    <dbReference type="NCBI Taxonomy" id="159749"/>
    <lineage>
        <taxon>Eukaryota</taxon>
        <taxon>Sar</taxon>
        <taxon>Stramenopiles</taxon>
        <taxon>Ochrophyta</taxon>
        <taxon>Bacillariophyta</taxon>
        <taxon>Coscinodiscophyceae</taxon>
        <taxon>Thalassiosirophycidae</taxon>
        <taxon>Thalassiosirales</taxon>
        <taxon>Thalassiosiraceae</taxon>
        <taxon>Thalassiosira</taxon>
    </lineage>
</organism>
<reference evidence="1 2" key="1">
    <citation type="journal article" date="2012" name="Genome Biol.">
        <title>Genome and low-iron response of an oceanic diatom adapted to chronic iron limitation.</title>
        <authorList>
            <person name="Lommer M."/>
            <person name="Specht M."/>
            <person name="Roy A.S."/>
            <person name="Kraemer L."/>
            <person name="Andreson R."/>
            <person name="Gutowska M.A."/>
            <person name="Wolf J."/>
            <person name="Bergner S.V."/>
            <person name="Schilhabel M.B."/>
            <person name="Klostermeier U.C."/>
            <person name="Beiko R.G."/>
            <person name="Rosenstiel P."/>
            <person name="Hippler M."/>
            <person name="Laroche J."/>
        </authorList>
    </citation>
    <scope>NUCLEOTIDE SEQUENCE [LARGE SCALE GENOMIC DNA]</scope>
    <source>
        <strain evidence="1 2">CCMP1005</strain>
    </source>
</reference>
<comment type="caution">
    <text evidence="1">The sequence shown here is derived from an EMBL/GenBank/DDBJ whole genome shotgun (WGS) entry which is preliminary data.</text>
</comment>
<dbReference type="Proteomes" id="UP000266841">
    <property type="component" value="Unassembled WGS sequence"/>
</dbReference>
<gene>
    <name evidence="1" type="ORF">THAOC_16972</name>
</gene>
<evidence type="ECO:0000313" key="2">
    <source>
        <dbReference type="Proteomes" id="UP000266841"/>
    </source>
</evidence>
<name>K0S8D4_THAOC</name>